<dbReference type="InterPro" id="IPR023393">
    <property type="entry name" value="START-like_dom_sf"/>
</dbReference>
<reference evidence="9" key="1">
    <citation type="journal article" date="2009" name="Rice">
        <title>De Novo Next Generation Sequencing of Plant Genomes.</title>
        <authorList>
            <person name="Rounsley S."/>
            <person name="Marri P.R."/>
            <person name="Yu Y."/>
            <person name="He R."/>
            <person name="Sisneros N."/>
            <person name="Goicoechea J.L."/>
            <person name="Lee S.J."/>
            <person name="Angelova A."/>
            <person name="Kudrna D."/>
            <person name="Luo M."/>
            <person name="Affourtit J."/>
            <person name="Desany B."/>
            <person name="Knight J."/>
            <person name="Niazi F."/>
            <person name="Egholm M."/>
            <person name="Wing R.A."/>
        </authorList>
    </citation>
    <scope>NUCLEOTIDE SEQUENCE [LARGE SCALE GENOMIC DNA]</scope>
    <source>
        <strain evidence="9">cv. IRGC 105608</strain>
    </source>
</reference>
<dbReference type="STRING" id="65489.A0A0D3FUU9"/>
<evidence type="ECO:0000259" key="8">
    <source>
        <dbReference type="PROSITE" id="PS50848"/>
    </source>
</evidence>
<evidence type="ECO:0008006" key="11">
    <source>
        <dbReference type="Google" id="ProtNLM"/>
    </source>
</evidence>
<evidence type="ECO:0000256" key="1">
    <source>
        <dbReference type="ARBA" id="ARBA00004123"/>
    </source>
</evidence>
<keyword evidence="2 4" id="KW-0694">RNA-binding</keyword>
<keyword evidence="10" id="KW-1185">Reference proteome</keyword>
<proteinExistence type="predicted"/>
<dbReference type="InterPro" id="IPR032710">
    <property type="entry name" value="NTF2-like_dom_sf"/>
</dbReference>
<dbReference type="InterPro" id="IPR000504">
    <property type="entry name" value="RRM_dom"/>
</dbReference>
<feature type="compositionally biased region" description="Gly residues" evidence="5">
    <location>
        <begin position="819"/>
        <end position="836"/>
    </location>
</feature>
<feature type="domain" description="START" evidence="8">
    <location>
        <begin position="65"/>
        <end position="148"/>
    </location>
</feature>
<feature type="compositionally biased region" description="Gly residues" evidence="5">
    <location>
        <begin position="864"/>
        <end position="879"/>
    </location>
</feature>
<dbReference type="PROSITE" id="PS50848">
    <property type="entry name" value="START"/>
    <property type="match status" value="1"/>
</dbReference>
<organism evidence="9">
    <name type="scientific">Oryza barthii</name>
    <dbReference type="NCBI Taxonomy" id="65489"/>
    <lineage>
        <taxon>Eukaryota</taxon>
        <taxon>Viridiplantae</taxon>
        <taxon>Streptophyta</taxon>
        <taxon>Embryophyta</taxon>
        <taxon>Tracheophyta</taxon>
        <taxon>Spermatophyta</taxon>
        <taxon>Magnoliopsida</taxon>
        <taxon>Liliopsida</taxon>
        <taxon>Poales</taxon>
        <taxon>Poaceae</taxon>
        <taxon>BOP clade</taxon>
        <taxon>Oryzoideae</taxon>
        <taxon>Oryzeae</taxon>
        <taxon>Oryzinae</taxon>
        <taxon>Oryza</taxon>
    </lineage>
</organism>
<evidence type="ECO:0000259" key="6">
    <source>
        <dbReference type="PROSITE" id="PS50102"/>
    </source>
</evidence>
<dbReference type="Gene3D" id="3.30.530.20">
    <property type="match status" value="1"/>
</dbReference>
<keyword evidence="3" id="KW-0539">Nucleus</keyword>
<feature type="region of interest" description="Disordered" evidence="5">
    <location>
        <begin position="815"/>
        <end position="847"/>
    </location>
</feature>
<feature type="region of interest" description="Disordered" evidence="5">
    <location>
        <begin position="533"/>
        <end position="582"/>
    </location>
</feature>
<evidence type="ECO:0000256" key="4">
    <source>
        <dbReference type="PROSITE-ProRule" id="PRU00176"/>
    </source>
</evidence>
<dbReference type="SUPFAM" id="SSF54928">
    <property type="entry name" value="RNA-binding domain, RBD"/>
    <property type="match status" value="1"/>
</dbReference>
<feature type="compositionally biased region" description="Low complexity" evidence="5">
    <location>
        <begin position="679"/>
        <end position="691"/>
    </location>
</feature>
<dbReference type="InterPro" id="IPR018222">
    <property type="entry name" value="Nuclear_transport_factor_2_euk"/>
</dbReference>
<dbReference type="Gene3D" id="3.30.70.330">
    <property type="match status" value="1"/>
</dbReference>
<dbReference type="InterPro" id="IPR039539">
    <property type="entry name" value="Ras_GTPase_bind_prot"/>
</dbReference>
<feature type="compositionally biased region" description="Polar residues" evidence="5">
    <location>
        <begin position="558"/>
        <end position="574"/>
    </location>
</feature>
<dbReference type="CDD" id="cd00780">
    <property type="entry name" value="NTF2"/>
    <property type="match status" value="1"/>
</dbReference>
<name>A0A0D3FUU9_9ORYZ</name>
<dbReference type="PANTHER" id="PTHR10693:SF82">
    <property type="entry name" value="OS04G0372800 PROTEIN"/>
    <property type="match status" value="1"/>
</dbReference>
<accession>A0A0D3FUU9</accession>
<dbReference type="PROSITE" id="PS50177">
    <property type="entry name" value="NTF2_DOMAIN"/>
    <property type="match status" value="1"/>
</dbReference>
<dbReference type="Proteomes" id="UP000026960">
    <property type="component" value="Chromosome 4"/>
</dbReference>
<sequence>MEMVLCIYAFPTNIAALEVQIKSDKTLPSFLCYMVASSSTTAAVSVNRFESLQLYAPTTLAPACDFWLLQYTSILDDGSLVVCERSLSSKQGGPSMPLVQPFIRGEMLPSGFLIRPSYGGGSVIHVVHHMDLEPWSVPEVVRPLYESSALVAQKISMVVRGFNEALNGLADDGWSMIESDGIDDVCISVNSSKVIGCNATFSSGLPIFSTGVLCAKASMLLQDVSPPSLLQFLREHQSQWADRNLDAFFASVMKPNFCNLLMSRLGGFSGQVILPLAHTFEPEEPKLHAGSRIHARTRDATEQDQCRQWQRLCCCANSKAVMTIVFQFAFESYLQDSMAAMARQYMCSIISSVQRIAVALSSLPASPPPRSSRRRLWRRRRCPDGFARATGKSCNSSSICASLDVKSAFITVGNAFVHQYYNILHQSPDLVHRFYQDGSRIGRPASPAAAEMDTVTTMEAINAKIVSMDIVRAEIKAVDAQESLGGGVTVLVTGHLTRSDDVRREFSQSFFLAPQEKGYFVLNDILRYVGGEGDQEVKPEPEPEPPSQQPDSVPAPSANGTTVPREQEAFSQPEQHVADPAPNAQEADLNGEEVYNPPNNTEGPVVEETPIPEVIDEVPNNVAVAMPTLSAPAPAPAPVPQEEAPKKSYASIVKVMKEIPPQISAIPSRPAPPKQEKQVAPAPVAPVADAPTFSPNPESSNIQEAEVDAHAIYVRNLPLSATPEQLEEAFKKFGAIKPDGIQVRSHKIQGFCYGFVEFEDPSSVQSAIANVYFGVKCITYVTKELHLTMPRQIFLVLEGSPVTISDRQCYVEEKRTAGSRGGGRGRFAPGRGGNFRGEGMRGRGNYTGGRGYGRGEFNYRSDYGGRGAGRGGSSRGGDVGYQRVDHSAGRAARAPSGTSAVAK</sequence>
<dbReference type="GO" id="GO:0003729">
    <property type="term" value="F:mRNA binding"/>
    <property type="evidence" value="ECO:0007669"/>
    <property type="project" value="TreeGrafter"/>
</dbReference>
<dbReference type="eggNOG" id="KOG0116">
    <property type="taxonomic scope" value="Eukaryota"/>
</dbReference>
<dbReference type="InterPro" id="IPR002075">
    <property type="entry name" value="NTF2_dom"/>
</dbReference>
<evidence type="ECO:0000313" key="10">
    <source>
        <dbReference type="Proteomes" id="UP000026960"/>
    </source>
</evidence>
<dbReference type="Gene3D" id="3.10.450.50">
    <property type="match status" value="1"/>
</dbReference>
<dbReference type="Pfam" id="PF00076">
    <property type="entry name" value="RRM_1"/>
    <property type="match status" value="1"/>
</dbReference>
<dbReference type="SUPFAM" id="SSF54427">
    <property type="entry name" value="NTF2-like"/>
    <property type="match status" value="1"/>
</dbReference>
<dbReference type="InterPro" id="IPR002913">
    <property type="entry name" value="START_lipid-bd_dom"/>
</dbReference>
<dbReference type="InterPro" id="IPR035979">
    <property type="entry name" value="RBD_domain_sf"/>
</dbReference>
<dbReference type="Pfam" id="PF02136">
    <property type="entry name" value="NTF2"/>
    <property type="match status" value="1"/>
</dbReference>
<comment type="subcellular location">
    <subcellularLocation>
        <location evidence="1">Nucleus</location>
    </subcellularLocation>
</comment>
<dbReference type="FunFam" id="3.10.450.50:FF:000003">
    <property type="entry name" value="Nuclear transport factor 2 family protein"/>
    <property type="match status" value="1"/>
</dbReference>
<dbReference type="HOGENOM" id="CLU_321173_0_0_1"/>
<dbReference type="PaxDb" id="65489-OBART04G09560.1"/>
<dbReference type="FunFam" id="3.30.70.330:FF:000589">
    <property type="entry name" value="RNA-binding protein-like"/>
    <property type="match status" value="1"/>
</dbReference>
<reference evidence="9" key="2">
    <citation type="submission" date="2015-03" db="UniProtKB">
        <authorList>
            <consortium name="EnsemblPlants"/>
        </authorList>
    </citation>
    <scope>IDENTIFICATION</scope>
</reference>
<dbReference type="CDD" id="cd00590">
    <property type="entry name" value="RRM_SF"/>
    <property type="match status" value="1"/>
</dbReference>
<dbReference type="InterPro" id="IPR012677">
    <property type="entry name" value="Nucleotide-bd_a/b_plait_sf"/>
</dbReference>
<dbReference type="Pfam" id="PF01852">
    <property type="entry name" value="START"/>
    <property type="match status" value="1"/>
</dbReference>
<feature type="domain" description="NTF2" evidence="7">
    <location>
        <begin position="412"/>
        <end position="528"/>
    </location>
</feature>
<evidence type="ECO:0000313" key="9">
    <source>
        <dbReference type="EnsemblPlants" id="OBART04G09560.1"/>
    </source>
</evidence>
<dbReference type="GO" id="GO:0005634">
    <property type="term" value="C:nucleus"/>
    <property type="evidence" value="ECO:0007669"/>
    <property type="project" value="UniProtKB-SubCell"/>
</dbReference>
<dbReference type="PANTHER" id="PTHR10693">
    <property type="entry name" value="RAS GTPASE-ACTIVATING PROTEIN-BINDING PROTEIN"/>
    <property type="match status" value="1"/>
</dbReference>
<dbReference type="Gramene" id="OBART04G09560.1">
    <property type="protein sequence ID" value="OBART04G09560.1"/>
    <property type="gene ID" value="OBART04G09560"/>
</dbReference>
<evidence type="ECO:0000256" key="5">
    <source>
        <dbReference type="SAM" id="MobiDB-lite"/>
    </source>
</evidence>
<evidence type="ECO:0000256" key="2">
    <source>
        <dbReference type="ARBA" id="ARBA00022884"/>
    </source>
</evidence>
<dbReference type="PROSITE" id="PS50102">
    <property type="entry name" value="RRM"/>
    <property type="match status" value="1"/>
</dbReference>
<dbReference type="GO" id="GO:0005829">
    <property type="term" value="C:cytosol"/>
    <property type="evidence" value="ECO:0007669"/>
    <property type="project" value="TreeGrafter"/>
</dbReference>
<feature type="region of interest" description="Disordered" evidence="5">
    <location>
        <begin position="863"/>
        <end position="903"/>
    </location>
</feature>
<dbReference type="AlphaFoldDB" id="A0A0D3FUU9"/>
<dbReference type="SMART" id="SM00360">
    <property type="entry name" value="RRM"/>
    <property type="match status" value="1"/>
</dbReference>
<evidence type="ECO:0000259" key="7">
    <source>
        <dbReference type="PROSITE" id="PS50177"/>
    </source>
</evidence>
<dbReference type="GO" id="GO:1990904">
    <property type="term" value="C:ribonucleoprotein complex"/>
    <property type="evidence" value="ECO:0007669"/>
    <property type="project" value="TreeGrafter"/>
</dbReference>
<dbReference type="SUPFAM" id="SSF55961">
    <property type="entry name" value="Bet v1-like"/>
    <property type="match status" value="1"/>
</dbReference>
<evidence type="ECO:0000256" key="3">
    <source>
        <dbReference type="ARBA" id="ARBA00023242"/>
    </source>
</evidence>
<feature type="domain" description="RRM" evidence="6">
    <location>
        <begin position="710"/>
        <end position="816"/>
    </location>
</feature>
<dbReference type="GO" id="GO:0008289">
    <property type="term" value="F:lipid binding"/>
    <property type="evidence" value="ECO:0007669"/>
    <property type="project" value="InterPro"/>
</dbReference>
<protein>
    <recommendedName>
        <fullName evidence="11">RRM domain-containing protein</fullName>
    </recommendedName>
</protein>
<dbReference type="EnsemblPlants" id="OBART04G09560.1">
    <property type="protein sequence ID" value="OBART04G09560.1"/>
    <property type="gene ID" value="OBART04G09560"/>
</dbReference>
<feature type="region of interest" description="Disordered" evidence="5">
    <location>
        <begin position="663"/>
        <end position="701"/>
    </location>
</feature>